<gene>
    <name evidence="5" type="ORF">C8D89_103254</name>
</gene>
<organism evidence="5 6">
    <name type="scientific">Actinomycetospora cinnamomea</name>
    <dbReference type="NCBI Taxonomy" id="663609"/>
    <lineage>
        <taxon>Bacteria</taxon>
        <taxon>Bacillati</taxon>
        <taxon>Actinomycetota</taxon>
        <taxon>Actinomycetes</taxon>
        <taxon>Pseudonocardiales</taxon>
        <taxon>Pseudonocardiaceae</taxon>
        <taxon>Actinomycetospora</taxon>
    </lineage>
</organism>
<dbReference type="GO" id="GO:0016020">
    <property type="term" value="C:membrane"/>
    <property type="evidence" value="ECO:0007669"/>
    <property type="project" value="InterPro"/>
</dbReference>
<keyword evidence="1" id="KW-0808">Transferase</keyword>
<reference evidence="5 6" key="1">
    <citation type="submission" date="2018-04" db="EMBL/GenBank/DDBJ databases">
        <title>Genomic Encyclopedia of Type Strains, Phase IV (KMG-IV): sequencing the most valuable type-strain genomes for metagenomic binning, comparative biology and taxonomic classification.</title>
        <authorList>
            <person name="Goeker M."/>
        </authorList>
    </citation>
    <scope>NUCLEOTIDE SEQUENCE [LARGE SCALE GENOMIC DNA]</scope>
    <source>
        <strain evidence="5 6">DSM 45771</strain>
    </source>
</reference>
<dbReference type="Gene3D" id="3.30.450.20">
    <property type="entry name" value="PAS domain"/>
    <property type="match status" value="1"/>
</dbReference>
<dbReference type="CDD" id="cd00130">
    <property type="entry name" value="PAS"/>
    <property type="match status" value="1"/>
</dbReference>
<feature type="domain" description="Histidine kinase/HSP90-like ATPase" evidence="4">
    <location>
        <begin position="241"/>
        <end position="331"/>
    </location>
</feature>
<dbReference type="OrthoDB" id="5241249at2"/>
<dbReference type="InterPro" id="IPR011712">
    <property type="entry name" value="Sig_transdc_His_kin_sub3_dim/P"/>
</dbReference>
<keyword evidence="2 5" id="KW-0418">Kinase</keyword>
<proteinExistence type="predicted"/>
<evidence type="ECO:0000313" key="6">
    <source>
        <dbReference type="Proteomes" id="UP000245639"/>
    </source>
</evidence>
<keyword evidence="3" id="KW-0902">Two-component regulatory system</keyword>
<dbReference type="Proteomes" id="UP000245639">
    <property type="component" value="Unassembled WGS sequence"/>
</dbReference>
<name>A0A2U1FIB8_9PSEU</name>
<protein>
    <submittedName>
        <fullName evidence="5">Histidine kinase/DNA gyrase B/HSP90-like ATPase</fullName>
    </submittedName>
</protein>
<dbReference type="RefSeq" id="WP_133251842.1">
    <property type="nucleotide sequence ID" value="NZ_QEKW01000003.1"/>
</dbReference>
<dbReference type="GO" id="GO:0046983">
    <property type="term" value="F:protein dimerization activity"/>
    <property type="evidence" value="ECO:0007669"/>
    <property type="project" value="InterPro"/>
</dbReference>
<comment type="caution">
    <text evidence="5">The sequence shown here is derived from an EMBL/GenBank/DDBJ whole genome shotgun (WGS) entry which is preliminary data.</text>
</comment>
<dbReference type="GO" id="GO:0000155">
    <property type="term" value="F:phosphorelay sensor kinase activity"/>
    <property type="evidence" value="ECO:0007669"/>
    <property type="project" value="InterPro"/>
</dbReference>
<evidence type="ECO:0000256" key="2">
    <source>
        <dbReference type="ARBA" id="ARBA00022777"/>
    </source>
</evidence>
<dbReference type="EMBL" id="QEKW01000003">
    <property type="protein sequence ID" value="PVZ11924.1"/>
    <property type="molecule type" value="Genomic_DNA"/>
</dbReference>
<dbReference type="Pfam" id="PF08448">
    <property type="entry name" value="PAS_4"/>
    <property type="match status" value="1"/>
</dbReference>
<dbReference type="PANTHER" id="PTHR24421">
    <property type="entry name" value="NITRATE/NITRITE SENSOR PROTEIN NARX-RELATED"/>
    <property type="match status" value="1"/>
</dbReference>
<evidence type="ECO:0000313" key="5">
    <source>
        <dbReference type="EMBL" id="PVZ11924.1"/>
    </source>
</evidence>
<dbReference type="Pfam" id="PF07730">
    <property type="entry name" value="HisKA_3"/>
    <property type="match status" value="1"/>
</dbReference>
<dbReference type="SMART" id="SM00387">
    <property type="entry name" value="HATPase_c"/>
    <property type="match status" value="1"/>
</dbReference>
<keyword evidence="6" id="KW-1185">Reference proteome</keyword>
<dbReference type="InterPro" id="IPR000014">
    <property type="entry name" value="PAS"/>
</dbReference>
<dbReference type="InterPro" id="IPR003594">
    <property type="entry name" value="HATPase_dom"/>
</dbReference>
<dbReference type="InterPro" id="IPR035965">
    <property type="entry name" value="PAS-like_dom_sf"/>
</dbReference>
<dbReference type="InterPro" id="IPR050482">
    <property type="entry name" value="Sensor_HK_TwoCompSys"/>
</dbReference>
<dbReference type="CDD" id="cd16917">
    <property type="entry name" value="HATPase_UhpB-NarQ-NarX-like"/>
    <property type="match status" value="1"/>
</dbReference>
<dbReference type="Pfam" id="PF02518">
    <property type="entry name" value="HATPase_c"/>
    <property type="match status" value="1"/>
</dbReference>
<dbReference type="AlphaFoldDB" id="A0A2U1FIB8"/>
<dbReference type="Gene3D" id="3.30.565.10">
    <property type="entry name" value="Histidine kinase-like ATPase, C-terminal domain"/>
    <property type="match status" value="1"/>
</dbReference>
<dbReference type="PANTHER" id="PTHR24421:SF56">
    <property type="entry name" value="OXYGEN SENSOR HISTIDINE KINASE RESPONSE REGULATOR DOST"/>
    <property type="match status" value="1"/>
</dbReference>
<evidence type="ECO:0000259" key="4">
    <source>
        <dbReference type="SMART" id="SM00387"/>
    </source>
</evidence>
<dbReference type="InterPro" id="IPR036890">
    <property type="entry name" value="HATPase_C_sf"/>
</dbReference>
<dbReference type="SUPFAM" id="SSF55785">
    <property type="entry name" value="PYP-like sensor domain (PAS domain)"/>
    <property type="match status" value="1"/>
</dbReference>
<evidence type="ECO:0000256" key="1">
    <source>
        <dbReference type="ARBA" id="ARBA00022679"/>
    </source>
</evidence>
<sequence length="337" mass="36016">MPRTDPRAVVGVDVTSAGFPAMVARWDADELHGYANDAYARWFGKEPADLRGMTLEDLLGPRLYEVERPAVQEALGGRTRVVVRTIVDERGEPRDAQVSYVPDVEGGRVVGFFVIATDLATGVEIEGVEHDRLARLALVEERQRIAADLHDTVLQRLFATGLGLTLALNRADGAAGPLLAALEGIDDAVVELRAAIVTMTGELQPAELASSIARIVGHAARSLRNAPEVTYRGPLQQVRPGVARQLLAVLSEALSNVVRHAEAEHVAITITTSPDEVRLVVSDDGEGIPETANPSGLANMQRRAAALGGTFGWRARSPRGTVLEWAVPQDDGPTDGA</sequence>
<evidence type="ECO:0000256" key="3">
    <source>
        <dbReference type="ARBA" id="ARBA00023012"/>
    </source>
</evidence>
<accession>A0A2U1FIB8</accession>
<dbReference type="SUPFAM" id="SSF55874">
    <property type="entry name" value="ATPase domain of HSP90 chaperone/DNA topoisomerase II/histidine kinase"/>
    <property type="match status" value="1"/>
</dbReference>
<dbReference type="InterPro" id="IPR013656">
    <property type="entry name" value="PAS_4"/>
</dbReference>
<dbReference type="Gene3D" id="1.20.5.1930">
    <property type="match status" value="1"/>
</dbReference>